<dbReference type="EMBL" id="FTOG01000007">
    <property type="protein sequence ID" value="SIS93834.1"/>
    <property type="molecule type" value="Genomic_DNA"/>
</dbReference>
<evidence type="ECO:0000256" key="3">
    <source>
        <dbReference type="ARBA" id="ARBA00022692"/>
    </source>
</evidence>
<keyword evidence="10" id="KW-1185">Reference proteome</keyword>
<feature type="transmembrane region" description="Helical" evidence="6">
    <location>
        <begin position="6"/>
        <end position="28"/>
    </location>
</feature>
<keyword evidence="3 6" id="KW-0812">Transmembrane</keyword>
<evidence type="ECO:0000256" key="6">
    <source>
        <dbReference type="SAM" id="Phobius"/>
    </source>
</evidence>
<sequence length="322" mass="35093">MIISPTPIIYGLIFVAVLLLVEGIYLLMFGKSISLNNKVNRRLDMLDKGQRREQVLEQLRKEATQHLNAQGIPLYSLLASKAQKANIAFSPTMLIAVMALVSFVAFLGLSLGTQASTPVRAVLAVVMGVGGVYFWINGKANKRLKLAEEQLPDAVELMVRSLRVGHPFSSAVQAVAKEIPDPLGTEFGIIADEAAYGRNVVDSLRDLAERLDMQDLRFLAVAVSIQQTSGGNLAEVLEGLAKVIRSRFRLFRRVRAITAEPKWSGMFLSGFPVAVLVTISIVSPNYYDAVKDTPAFVPAAIAAFALLGCNVLFMKVMTTIKV</sequence>
<dbReference type="Gene3D" id="1.20.81.30">
    <property type="entry name" value="Type II secretion system (T2SS), domain F"/>
    <property type="match status" value="1"/>
</dbReference>
<evidence type="ECO:0000313" key="10">
    <source>
        <dbReference type="Proteomes" id="UP000186221"/>
    </source>
</evidence>
<feature type="domain" description="Type II secretion system protein GspF" evidence="7">
    <location>
        <begin position="155"/>
        <end position="279"/>
    </location>
</feature>
<dbReference type="InterPro" id="IPR018076">
    <property type="entry name" value="T2SS_GspF_dom"/>
</dbReference>
<keyword evidence="5 6" id="KW-0472">Membrane</keyword>
<organism evidence="9 10">
    <name type="scientific">Rhodobacter aestuarii</name>
    <dbReference type="NCBI Taxonomy" id="453582"/>
    <lineage>
        <taxon>Bacteria</taxon>
        <taxon>Pseudomonadati</taxon>
        <taxon>Pseudomonadota</taxon>
        <taxon>Alphaproteobacteria</taxon>
        <taxon>Rhodobacterales</taxon>
        <taxon>Rhodobacter group</taxon>
        <taxon>Rhodobacter</taxon>
    </lineage>
</organism>
<evidence type="ECO:0000256" key="5">
    <source>
        <dbReference type="ARBA" id="ARBA00023136"/>
    </source>
</evidence>
<evidence type="ECO:0000259" key="8">
    <source>
        <dbReference type="Pfam" id="PF19360"/>
    </source>
</evidence>
<evidence type="ECO:0000259" key="7">
    <source>
        <dbReference type="Pfam" id="PF00482"/>
    </source>
</evidence>
<dbReference type="STRING" id="453582.SAMN05421580_10753"/>
<evidence type="ECO:0000313" key="9">
    <source>
        <dbReference type="EMBL" id="SIS93834.1"/>
    </source>
</evidence>
<dbReference type="GO" id="GO:0005886">
    <property type="term" value="C:plasma membrane"/>
    <property type="evidence" value="ECO:0007669"/>
    <property type="project" value="UniProtKB-SubCell"/>
</dbReference>
<dbReference type="OrthoDB" id="9803381at2"/>
<dbReference type="PANTHER" id="PTHR35007">
    <property type="entry name" value="INTEGRAL MEMBRANE PROTEIN-RELATED"/>
    <property type="match status" value="1"/>
</dbReference>
<name>A0A1N7N663_9RHOB</name>
<feature type="transmembrane region" description="Helical" evidence="6">
    <location>
        <begin position="295"/>
        <end position="313"/>
    </location>
</feature>
<accession>A0A1N7N663</accession>
<dbReference type="Proteomes" id="UP000186221">
    <property type="component" value="Unassembled WGS sequence"/>
</dbReference>
<evidence type="ECO:0000256" key="4">
    <source>
        <dbReference type="ARBA" id="ARBA00022989"/>
    </source>
</evidence>
<dbReference type="InterPro" id="IPR042094">
    <property type="entry name" value="T2SS_GspF_sf"/>
</dbReference>
<proteinExistence type="predicted"/>
<keyword evidence="4 6" id="KW-1133">Transmembrane helix</keyword>
<feature type="transmembrane region" description="Helical" evidence="6">
    <location>
        <begin position="263"/>
        <end position="283"/>
    </location>
</feature>
<dbReference type="InterPro" id="IPR045824">
    <property type="entry name" value="T2SS_TadB-like_N"/>
</dbReference>
<comment type="subcellular location">
    <subcellularLocation>
        <location evidence="1">Cell membrane</location>
        <topology evidence="1">Multi-pass membrane protein</topology>
    </subcellularLocation>
</comment>
<reference evidence="10" key="1">
    <citation type="submission" date="2017-01" db="EMBL/GenBank/DDBJ databases">
        <authorList>
            <person name="Varghese N."/>
            <person name="Submissions S."/>
        </authorList>
    </citation>
    <scope>NUCLEOTIDE SEQUENCE [LARGE SCALE GENOMIC DNA]</scope>
    <source>
        <strain evidence="10">DSM 19945</strain>
    </source>
</reference>
<dbReference type="RefSeq" id="WP_083952158.1">
    <property type="nucleotide sequence ID" value="NZ_FTOG01000007.1"/>
</dbReference>
<feature type="domain" description="Type II secretion system protein TadB-like N-terminal" evidence="8">
    <location>
        <begin position="1"/>
        <end position="143"/>
    </location>
</feature>
<dbReference type="PANTHER" id="PTHR35007:SF1">
    <property type="entry name" value="PILUS ASSEMBLY PROTEIN"/>
    <property type="match status" value="1"/>
</dbReference>
<gene>
    <name evidence="9" type="ORF">SAMN05421580_10753</name>
</gene>
<dbReference type="AlphaFoldDB" id="A0A1N7N663"/>
<evidence type="ECO:0000256" key="2">
    <source>
        <dbReference type="ARBA" id="ARBA00022475"/>
    </source>
</evidence>
<dbReference type="Pfam" id="PF00482">
    <property type="entry name" value="T2SSF"/>
    <property type="match status" value="1"/>
</dbReference>
<evidence type="ECO:0000256" key="1">
    <source>
        <dbReference type="ARBA" id="ARBA00004651"/>
    </source>
</evidence>
<keyword evidence="2" id="KW-1003">Cell membrane</keyword>
<feature type="transmembrane region" description="Helical" evidence="6">
    <location>
        <begin position="117"/>
        <end position="136"/>
    </location>
</feature>
<protein>
    <submittedName>
        <fullName evidence="9">Tight adherence protein B</fullName>
    </submittedName>
</protein>
<feature type="transmembrane region" description="Helical" evidence="6">
    <location>
        <begin position="87"/>
        <end position="111"/>
    </location>
</feature>
<dbReference type="Pfam" id="PF19360">
    <property type="entry name" value="TadB_TadC_N"/>
    <property type="match status" value="1"/>
</dbReference>